<evidence type="ECO:0000256" key="2">
    <source>
        <dbReference type="ARBA" id="ARBA00022448"/>
    </source>
</evidence>
<feature type="transmembrane region" description="Helical" evidence="7">
    <location>
        <begin position="120"/>
        <end position="141"/>
    </location>
</feature>
<comment type="subcellular location">
    <subcellularLocation>
        <location evidence="1">Membrane</location>
        <topology evidence="1">Multi-pass membrane protein</topology>
    </subcellularLocation>
</comment>
<feature type="transmembrane region" description="Helical" evidence="7">
    <location>
        <begin position="315"/>
        <end position="336"/>
    </location>
</feature>
<feature type="transmembrane region" description="Helical" evidence="7">
    <location>
        <begin position="187"/>
        <end position="209"/>
    </location>
</feature>
<keyword evidence="9" id="KW-1185">Reference proteome</keyword>
<dbReference type="EMBL" id="JBEHZE010000001">
    <property type="protein sequence ID" value="MEX6632987.1"/>
    <property type="molecule type" value="Genomic_DNA"/>
</dbReference>
<feature type="transmembrane region" description="Helical" evidence="7">
    <location>
        <begin position="148"/>
        <end position="167"/>
    </location>
</feature>
<organism evidence="8 9">
    <name type="scientific">Hyphococcus lacteus</name>
    <dbReference type="NCBI Taxonomy" id="3143536"/>
    <lineage>
        <taxon>Bacteria</taxon>
        <taxon>Pseudomonadati</taxon>
        <taxon>Pseudomonadota</taxon>
        <taxon>Alphaproteobacteria</taxon>
        <taxon>Parvularculales</taxon>
        <taxon>Parvularculaceae</taxon>
        <taxon>Hyphococcus</taxon>
    </lineage>
</organism>
<keyword evidence="2" id="KW-0813">Transport</keyword>
<evidence type="ECO:0000256" key="7">
    <source>
        <dbReference type="SAM" id="Phobius"/>
    </source>
</evidence>
<accession>A0ABV3Z6N4</accession>
<dbReference type="RefSeq" id="WP_369312924.1">
    <property type="nucleotide sequence ID" value="NZ_JBEHZE010000001.1"/>
</dbReference>
<evidence type="ECO:0000313" key="9">
    <source>
        <dbReference type="Proteomes" id="UP001560685"/>
    </source>
</evidence>
<keyword evidence="6 7" id="KW-0472">Membrane</keyword>
<keyword evidence="3 7" id="KW-0812">Transmembrane</keyword>
<dbReference type="InterPro" id="IPR001046">
    <property type="entry name" value="NRAMP_fam"/>
</dbReference>
<dbReference type="Pfam" id="PF01566">
    <property type="entry name" value="Nramp"/>
    <property type="match status" value="1"/>
</dbReference>
<evidence type="ECO:0000313" key="8">
    <source>
        <dbReference type="EMBL" id="MEX6632987.1"/>
    </source>
</evidence>
<evidence type="ECO:0000256" key="5">
    <source>
        <dbReference type="ARBA" id="ARBA00022989"/>
    </source>
</evidence>
<reference evidence="8 9" key="1">
    <citation type="submission" date="2024-05" db="EMBL/GenBank/DDBJ databases">
        <title>Three bacterial strains, DH-69, EH-24, and ECK-19 isolated from coastal sediments.</title>
        <authorList>
            <person name="Ye Y.-Q."/>
            <person name="Du Z.-J."/>
        </authorList>
    </citation>
    <scope>NUCLEOTIDE SEQUENCE [LARGE SCALE GENOMIC DNA]</scope>
    <source>
        <strain evidence="8 9">ECK-19</strain>
    </source>
</reference>
<sequence length="405" mass="41334">MFKRLRAIGPGALTAAAFIGPGTVTTATIAGATFGYALVWALVFATIAAIILQETAVRLGVVAQRGLGEAVMEQFTGTPALKWPVAALIISALFIGNAAYEGGNIAGAVLGIDAALPDLASRPALSGCIALLAGTILIFGGYRIIEKVLIVAVLLMTLSFATALIIIGPNWSALIRGAAIPNIPIGALPIILGLIGTTIVPYNLFLHAAAARKRWPDPSSLDEARFDARLSIGVGGIVSILVLSTAAASLFGSGIIVQNAADMARQLEPAFGAGATFLLATGLFAAGLSSAITAPLATGFAAAELFGFKPDPTDWKFRSIAGTVLLIGTLVAITGIKPIEIIIFAQIANGALLPIIAVFLLYAANNKKLLGQHANGWLANSAGIIVVLIAAGLGIRGIMRAIGFA</sequence>
<evidence type="ECO:0000256" key="6">
    <source>
        <dbReference type="ARBA" id="ARBA00023136"/>
    </source>
</evidence>
<keyword evidence="4" id="KW-0769">Symport</keyword>
<keyword evidence="5 7" id="KW-1133">Transmembrane helix</keyword>
<feature type="transmembrane region" description="Helical" evidence="7">
    <location>
        <begin position="230"/>
        <end position="257"/>
    </location>
</feature>
<gene>
    <name evidence="8" type="ORF">ABFZ84_05440</name>
</gene>
<evidence type="ECO:0000256" key="3">
    <source>
        <dbReference type="ARBA" id="ARBA00022692"/>
    </source>
</evidence>
<dbReference type="Proteomes" id="UP001560685">
    <property type="component" value="Unassembled WGS sequence"/>
</dbReference>
<feature type="transmembrane region" description="Helical" evidence="7">
    <location>
        <begin position="80"/>
        <end position="100"/>
    </location>
</feature>
<dbReference type="PANTHER" id="PTHR11706:SF33">
    <property type="entry name" value="NATURAL RESISTANCE-ASSOCIATED MACROPHAGE PROTEIN 2"/>
    <property type="match status" value="1"/>
</dbReference>
<dbReference type="NCBIfam" id="NF037982">
    <property type="entry name" value="Nramp_1"/>
    <property type="match status" value="1"/>
</dbReference>
<evidence type="ECO:0000256" key="1">
    <source>
        <dbReference type="ARBA" id="ARBA00004141"/>
    </source>
</evidence>
<dbReference type="PRINTS" id="PR00447">
    <property type="entry name" value="NATRESASSCMP"/>
</dbReference>
<protein>
    <submittedName>
        <fullName evidence="8">Nramp family divalent metal transporter</fullName>
    </submittedName>
</protein>
<feature type="transmembrane region" description="Helical" evidence="7">
    <location>
        <begin position="277"/>
        <end position="303"/>
    </location>
</feature>
<feature type="transmembrane region" description="Helical" evidence="7">
    <location>
        <begin position="376"/>
        <end position="399"/>
    </location>
</feature>
<feature type="transmembrane region" description="Helical" evidence="7">
    <location>
        <begin position="342"/>
        <end position="364"/>
    </location>
</feature>
<evidence type="ECO:0000256" key="4">
    <source>
        <dbReference type="ARBA" id="ARBA00022847"/>
    </source>
</evidence>
<dbReference type="PANTHER" id="PTHR11706">
    <property type="entry name" value="SOLUTE CARRIER PROTEIN FAMILY 11 MEMBER"/>
    <property type="match status" value="1"/>
</dbReference>
<proteinExistence type="predicted"/>
<feature type="transmembrane region" description="Helical" evidence="7">
    <location>
        <begin position="36"/>
        <end position="59"/>
    </location>
</feature>
<name>A0ABV3Z6N4_9PROT</name>
<comment type="caution">
    <text evidence="8">The sequence shown here is derived from an EMBL/GenBank/DDBJ whole genome shotgun (WGS) entry which is preliminary data.</text>
</comment>